<comment type="subcellular location">
    <subcellularLocation>
        <location evidence="1">Cytoplasm</location>
    </subcellularLocation>
</comment>
<dbReference type="InterPro" id="IPR019933">
    <property type="entry name" value="DivIVA_domain"/>
</dbReference>
<dbReference type="GO" id="GO:0051301">
    <property type="term" value="P:cell division"/>
    <property type="evidence" value="ECO:0007669"/>
    <property type="project" value="UniProtKB-KW"/>
</dbReference>
<dbReference type="AlphaFoldDB" id="A0A5Q3Q7S8"/>
<keyword evidence="4" id="KW-0963">Cytoplasm</keyword>
<evidence type="ECO:0000256" key="6">
    <source>
        <dbReference type="ARBA" id="ARBA00023054"/>
    </source>
</evidence>
<dbReference type="Gene3D" id="6.10.250.660">
    <property type="match status" value="4"/>
</dbReference>
<dbReference type="RefSeq" id="WP_154077124.1">
    <property type="nucleotide sequence ID" value="NZ_CP045929.1"/>
</dbReference>
<feature type="compositionally biased region" description="Pro residues" evidence="9">
    <location>
        <begin position="112"/>
        <end position="126"/>
    </location>
</feature>
<keyword evidence="7" id="KW-0131">Cell cycle</keyword>
<evidence type="ECO:0000256" key="5">
    <source>
        <dbReference type="ARBA" id="ARBA00022618"/>
    </source>
</evidence>
<keyword evidence="11" id="KW-1185">Reference proteome</keyword>
<dbReference type="Proteomes" id="UP000371041">
    <property type="component" value="Chromosome"/>
</dbReference>
<dbReference type="EMBL" id="CP045929">
    <property type="protein sequence ID" value="QGK70542.1"/>
    <property type="molecule type" value="Genomic_DNA"/>
</dbReference>
<feature type="region of interest" description="Disordered" evidence="9">
    <location>
        <begin position="91"/>
        <end position="166"/>
    </location>
</feature>
<dbReference type="PANTHER" id="PTHR35794">
    <property type="entry name" value="CELL DIVISION PROTEIN DIVIVA"/>
    <property type="match status" value="1"/>
</dbReference>
<reference evidence="11" key="1">
    <citation type="submission" date="2019-11" db="EMBL/GenBank/DDBJ databases">
        <title>The complete genome sequence of Saccharopolyspora sp. E2A.</title>
        <authorList>
            <person name="Zhang G."/>
        </authorList>
    </citation>
    <scope>NUCLEOTIDE SEQUENCE [LARGE SCALE GENOMIC DNA]</scope>
    <source>
        <strain evidence="11">E2A</strain>
    </source>
</reference>
<evidence type="ECO:0000256" key="3">
    <source>
        <dbReference type="ARBA" id="ARBA00018787"/>
    </source>
</evidence>
<protein>
    <recommendedName>
        <fullName evidence="3">Cell wall synthesis protein Wag31</fullName>
    </recommendedName>
    <alternativeName>
        <fullName evidence="8">Antigen 84</fullName>
    </alternativeName>
</protein>
<dbReference type="GO" id="GO:0005737">
    <property type="term" value="C:cytoplasm"/>
    <property type="evidence" value="ECO:0007669"/>
    <property type="project" value="UniProtKB-SubCell"/>
</dbReference>
<sequence length="338" mass="36832">MTVTAEEVRLVDFPRPWRRAKGYDESEVDDFLDRIEATLLRQDTVSAEDVLAVRFSPKQRGKRGYLATSVDAFLEKVALDLIRRKNSLTGHTTTLTPVAPDRPALTAGPSSPHAPRPSLPAGPEPTPADDGKTSNTKPPRPQGSPVRPTALPQPPPTTASAGEPTFDADEVDRFVERVEATLRGQDTLTADGVLAARFHSAQPGRRGYSESNVNAFMVVLATSLQQLSQRRDRSTVPSKPAPASGGARMMTADDVNRATLSSPPPDRHGYRLDDVDAFLDRIEDTLRGVDQLTAGDVRNARFRVSPPGRGGYDPNEVESFLRLIERQLDGAQRRQLGA</sequence>
<evidence type="ECO:0000313" key="11">
    <source>
        <dbReference type="Proteomes" id="UP000371041"/>
    </source>
</evidence>
<dbReference type="PANTHER" id="PTHR35794:SF2">
    <property type="entry name" value="CELL DIVISION PROTEIN DIVIVA"/>
    <property type="match status" value="1"/>
</dbReference>
<comment type="similarity">
    <text evidence="2">Belongs to the DivIVA family.</text>
</comment>
<evidence type="ECO:0000256" key="8">
    <source>
        <dbReference type="ARBA" id="ARBA00031737"/>
    </source>
</evidence>
<evidence type="ECO:0000256" key="9">
    <source>
        <dbReference type="SAM" id="MobiDB-lite"/>
    </source>
</evidence>
<gene>
    <name evidence="10" type="ORF">GIY23_14335</name>
</gene>
<evidence type="ECO:0000313" key="10">
    <source>
        <dbReference type="EMBL" id="QGK70542.1"/>
    </source>
</evidence>
<keyword evidence="6" id="KW-0175">Coiled coil</keyword>
<dbReference type="NCBIfam" id="TIGR03544">
    <property type="entry name" value="DivI1A_domain"/>
    <property type="match status" value="4"/>
</dbReference>
<evidence type="ECO:0000256" key="7">
    <source>
        <dbReference type="ARBA" id="ARBA00023306"/>
    </source>
</evidence>
<evidence type="ECO:0000256" key="4">
    <source>
        <dbReference type="ARBA" id="ARBA00022490"/>
    </source>
</evidence>
<accession>A0A5Q3Q7S8</accession>
<organism evidence="10 11">
    <name type="scientific">Allosaccharopolyspora coralli</name>
    <dbReference type="NCBI Taxonomy" id="2665642"/>
    <lineage>
        <taxon>Bacteria</taxon>
        <taxon>Bacillati</taxon>
        <taxon>Actinomycetota</taxon>
        <taxon>Actinomycetes</taxon>
        <taxon>Pseudonocardiales</taxon>
        <taxon>Pseudonocardiaceae</taxon>
        <taxon>Allosaccharopolyspora</taxon>
    </lineage>
</organism>
<keyword evidence="5" id="KW-0132">Cell division</keyword>
<dbReference type="KEGG" id="sace:GIY23_14335"/>
<proteinExistence type="inferred from homology"/>
<evidence type="ECO:0000256" key="1">
    <source>
        <dbReference type="ARBA" id="ARBA00004496"/>
    </source>
</evidence>
<dbReference type="InterPro" id="IPR007793">
    <property type="entry name" value="DivIVA_fam"/>
</dbReference>
<feature type="region of interest" description="Disordered" evidence="9">
    <location>
        <begin position="228"/>
        <end position="251"/>
    </location>
</feature>
<name>A0A5Q3Q7S8_9PSEU</name>
<evidence type="ECO:0000256" key="2">
    <source>
        <dbReference type="ARBA" id="ARBA00009008"/>
    </source>
</evidence>